<dbReference type="PRINTS" id="PR00633">
    <property type="entry name" value="RCCNDNSATION"/>
</dbReference>
<feature type="repeat" description="RCC1" evidence="3">
    <location>
        <begin position="383"/>
        <end position="437"/>
    </location>
</feature>
<reference evidence="8 9" key="1">
    <citation type="submission" date="2016-03" db="EMBL/GenBank/DDBJ databases">
        <title>Whole genome sequencing of Grifola frondosa 9006-11.</title>
        <authorList>
            <person name="Min B."/>
            <person name="Park H."/>
            <person name="Kim J.-G."/>
            <person name="Cho H."/>
            <person name="Oh Y.-L."/>
            <person name="Kong W.-S."/>
            <person name="Choi I.-G."/>
        </authorList>
    </citation>
    <scope>NUCLEOTIDE SEQUENCE [LARGE SCALE GENOMIC DNA]</scope>
    <source>
        <strain evidence="8 9">9006-11</strain>
    </source>
</reference>
<dbReference type="GO" id="GO:0005737">
    <property type="term" value="C:cytoplasm"/>
    <property type="evidence" value="ECO:0007669"/>
    <property type="project" value="TreeGrafter"/>
</dbReference>
<evidence type="ECO:0000256" key="6">
    <source>
        <dbReference type="SAM" id="SignalP"/>
    </source>
</evidence>
<feature type="region of interest" description="Disordered" evidence="4">
    <location>
        <begin position="201"/>
        <end position="250"/>
    </location>
</feature>
<dbReference type="InterPro" id="IPR009091">
    <property type="entry name" value="RCC1/BLIP-II"/>
</dbReference>
<feature type="signal peptide" evidence="6">
    <location>
        <begin position="1"/>
        <end position="27"/>
    </location>
</feature>
<comment type="caution">
    <text evidence="8">The sequence shown here is derived from an EMBL/GenBank/DDBJ whole genome shotgun (WGS) entry which is preliminary data.</text>
</comment>
<dbReference type="PANTHER" id="PTHR45982:SF1">
    <property type="entry name" value="REGULATOR OF CHROMOSOME CONDENSATION"/>
    <property type="match status" value="1"/>
</dbReference>
<evidence type="ECO:0000259" key="7">
    <source>
        <dbReference type="Pfam" id="PF25390"/>
    </source>
</evidence>
<dbReference type="STRING" id="5627.A0A1C7M9C5"/>
<dbReference type="Proteomes" id="UP000092993">
    <property type="component" value="Unassembled WGS sequence"/>
</dbReference>
<keyword evidence="5" id="KW-0472">Membrane</keyword>
<dbReference type="Pfam" id="PF25390">
    <property type="entry name" value="WD40_RLD"/>
    <property type="match status" value="1"/>
</dbReference>
<keyword evidence="6" id="KW-0732">Signal</keyword>
<organism evidence="8 9">
    <name type="scientific">Grifola frondosa</name>
    <name type="common">Maitake</name>
    <name type="synonym">Polyporus frondosus</name>
    <dbReference type="NCBI Taxonomy" id="5627"/>
    <lineage>
        <taxon>Eukaryota</taxon>
        <taxon>Fungi</taxon>
        <taxon>Dikarya</taxon>
        <taxon>Basidiomycota</taxon>
        <taxon>Agaricomycotina</taxon>
        <taxon>Agaricomycetes</taxon>
        <taxon>Polyporales</taxon>
        <taxon>Grifolaceae</taxon>
        <taxon>Grifola</taxon>
    </lineage>
</organism>
<keyword evidence="9" id="KW-1185">Reference proteome</keyword>
<dbReference type="OrthoDB" id="61110at2759"/>
<keyword evidence="1" id="KW-0344">Guanine-nucleotide releasing factor</keyword>
<dbReference type="PROSITE" id="PS50012">
    <property type="entry name" value="RCC1_3"/>
    <property type="match status" value="5"/>
</dbReference>
<feature type="repeat" description="RCC1" evidence="3">
    <location>
        <begin position="438"/>
        <end position="494"/>
    </location>
</feature>
<evidence type="ECO:0000256" key="3">
    <source>
        <dbReference type="PROSITE-ProRule" id="PRU00235"/>
    </source>
</evidence>
<keyword evidence="5" id="KW-0812">Transmembrane</keyword>
<dbReference type="SUPFAM" id="SSF50985">
    <property type="entry name" value="RCC1/BLIP-II"/>
    <property type="match status" value="1"/>
</dbReference>
<dbReference type="InterPro" id="IPR000408">
    <property type="entry name" value="Reg_chr_condens"/>
</dbReference>
<dbReference type="EMBL" id="LUGG01000007">
    <property type="protein sequence ID" value="OBZ73197.1"/>
    <property type="molecule type" value="Genomic_DNA"/>
</dbReference>
<gene>
    <name evidence="8" type="primary">pim1_0</name>
    <name evidence="8" type="ORF">A0H81_07321</name>
</gene>
<evidence type="ECO:0000313" key="9">
    <source>
        <dbReference type="Proteomes" id="UP000092993"/>
    </source>
</evidence>
<feature type="repeat" description="RCC1" evidence="3">
    <location>
        <begin position="495"/>
        <end position="556"/>
    </location>
</feature>
<proteinExistence type="predicted"/>
<feature type="compositionally biased region" description="Low complexity" evidence="4">
    <location>
        <begin position="209"/>
        <end position="221"/>
    </location>
</feature>
<keyword evidence="5" id="KW-1133">Transmembrane helix</keyword>
<dbReference type="InterPro" id="IPR051553">
    <property type="entry name" value="Ran_GTPase-activating"/>
</dbReference>
<keyword evidence="2" id="KW-0677">Repeat</keyword>
<dbReference type="InterPro" id="IPR058923">
    <property type="entry name" value="RCC1-like_dom"/>
</dbReference>
<dbReference type="Gene3D" id="2.130.10.30">
    <property type="entry name" value="Regulator of chromosome condensation 1/beta-lactamase-inhibitor protein II"/>
    <property type="match status" value="1"/>
</dbReference>
<dbReference type="PROSITE" id="PS00626">
    <property type="entry name" value="RCC1_2"/>
    <property type="match status" value="2"/>
</dbReference>
<feature type="repeat" description="RCC1" evidence="3">
    <location>
        <begin position="557"/>
        <end position="619"/>
    </location>
</feature>
<accession>A0A1C7M9C5</accession>
<evidence type="ECO:0000256" key="5">
    <source>
        <dbReference type="SAM" id="Phobius"/>
    </source>
</evidence>
<evidence type="ECO:0000313" key="8">
    <source>
        <dbReference type="EMBL" id="OBZ73197.1"/>
    </source>
</evidence>
<name>A0A1C7M9C5_GRIFR</name>
<feature type="chain" id="PRO_5008889010" evidence="6">
    <location>
        <begin position="28"/>
        <end position="676"/>
    </location>
</feature>
<evidence type="ECO:0000256" key="1">
    <source>
        <dbReference type="ARBA" id="ARBA00022658"/>
    </source>
</evidence>
<dbReference type="PANTHER" id="PTHR45982">
    <property type="entry name" value="REGULATOR OF CHROMOSOME CONDENSATION"/>
    <property type="match status" value="1"/>
</dbReference>
<evidence type="ECO:0000256" key="4">
    <source>
        <dbReference type="SAM" id="MobiDB-lite"/>
    </source>
</evidence>
<sequence>MNNISGPDFLLLAAVLFASSYLPVAQASACLLQLGNQQCTLSTSTTVGIAIAAFAVLMALLYVFRMICGRRVAHQNRNYLVEPVPQQPPPLPAGNTQNININTNTNSGYWPNPNNSPGESILFMKEAISMILSLDNLKYQPNLPPQYGPPPGSPPPMGKEVALAGSISKALARMEGNLRAVPATTLRDHNAVNAETITRKRVTARPKHAALLSPSLSPKPSARTRAVASRNRASTKPSKPATRVPSPPPLNLLPCAPPHDRPCWQPFGWGEGDGGQLGMGPDVVTTLDFIKKPKRNVYVERLIQDGAFGGPGLVMWQQRQCGAGTGTHTITDPEDERKTLTVDELTSLPFYVPAPIQSLVDEGFRTVKIMAGDSVCAAISDQGGLRVWGTFHGGSGVLGLSTTSEKQFRPVAVPGLEGLKFASGAAGDNHLVLLTTHGDVYTLGAGELGQLGRRVVSRRLIRGTVPEKVVLGARRRRAVVVGAGGDHSFAVDAEGDTWGWGKNSQGQTGTGMRKGGVDQIVPSPKRVIGLNKSELGGATVVEIAGGNQHTVFLTSDGRVYACGIADSGELGLADDDTALVDCPFVGCLPEPALVRFPDDDDPVVHVACGTFNNLAVTKDGALYAWGRNTCHQLGTGKDGDAKVPTVVVRREGGAWAAMAASCGGQHSLALLKKKIG</sequence>
<feature type="transmembrane region" description="Helical" evidence="5">
    <location>
        <begin position="43"/>
        <end position="64"/>
    </location>
</feature>
<dbReference type="OMA" id="FREHTIT"/>
<evidence type="ECO:0000256" key="2">
    <source>
        <dbReference type="ARBA" id="ARBA00022737"/>
    </source>
</evidence>
<dbReference type="AlphaFoldDB" id="A0A1C7M9C5"/>
<feature type="repeat" description="RCC1" evidence="3">
    <location>
        <begin position="620"/>
        <end position="673"/>
    </location>
</feature>
<dbReference type="GO" id="GO:0005085">
    <property type="term" value="F:guanyl-nucleotide exchange factor activity"/>
    <property type="evidence" value="ECO:0007669"/>
    <property type="project" value="TreeGrafter"/>
</dbReference>
<protein>
    <submittedName>
        <fullName evidence="8">Protein pim1</fullName>
    </submittedName>
</protein>
<feature type="domain" description="RCC1-like" evidence="7">
    <location>
        <begin position="267"/>
        <end position="669"/>
    </location>
</feature>